<organism evidence="3 4">
    <name type="scientific">Anatilimnocola aggregata</name>
    <dbReference type="NCBI Taxonomy" id="2528021"/>
    <lineage>
        <taxon>Bacteria</taxon>
        <taxon>Pseudomonadati</taxon>
        <taxon>Planctomycetota</taxon>
        <taxon>Planctomycetia</taxon>
        <taxon>Pirellulales</taxon>
        <taxon>Pirellulaceae</taxon>
        <taxon>Anatilimnocola</taxon>
    </lineage>
</organism>
<protein>
    <submittedName>
        <fullName evidence="3">Outer membrane biogenesis protein BamB</fullName>
    </submittedName>
</protein>
<dbReference type="EMBL" id="CP036274">
    <property type="protein sequence ID" value="QDU27896.1"/>
    <property type="molecule type" value="Genomic_DNA"/>
</dbReference>
<name>A0A517YCC7_9BACT</name>
<dbReference type="InterPro" id="IPR011047">
    <property type="entry name" value="Quinoprotein_ADH-like_sf"/>
</dbReference>
<evidence type="ECO:0000313" key="4">
    <source>
        <dbReference type="Proteomes" id="UP000315017"/>
    </source>
</evidence>
<dbReference type="RefSeq" id="WP_145089270.1">
    <property type="nucleotide sequence ID" value="NZ_CP036274.1"/>
</dbReference>
<sequence length="407" mass="45104" precursor="true">MLRLLPLVVALLALPSPLALADWPAWRGPTGQGFSDDKNVPLTWSDTENVKWKIELAHQGNSTPVIWGDKIFMTQADKDGKTRSLICFARDGGKLLWQKDVTYEEKERNWNPNWYCNASPMTDGQRVVVSFGSAGVYCYDFDGKELWKRTDLGKWEHAFGNAASPVLYNDLAIQWCGPNDKGRNFLLAMNKQTGETVWEVDEKNGSWGTPLIAKIDGKDQLLLSTVPHLKGFEPQTGKELWFCEGLNKYVYTSPLYGNGHAIAMSGYTGAGFGVKLGGSGDITADRLWLHPVNIQRVGSGMLIGDHVYMVEENTVPHCYDVKTGEEVWNVGKRPGGTTWGSMVCAEGRLYILMRDGSTLVLAANPKYEVLATNSLGKGEQTNSSVAISNGEIFLRTFKHLYCIAKPK</sequence>
<feature type="signal peptide" evidence="1">
    <location>
        <begin position="1"/>
        <end position="21"/>
    </location>
</feature>
<dbReference type="KEGG" id="aagg:ETAA8_29870"/>
<dbReference type="Proteomes" id="UP000315017">
    <property type="component" value="Chromosome"/>
</dbReference>
<gene>
    <name evidence="3" type="ORF">ETAA8_29870</name>
</gene>
<dbReference type="InterPro" id="IPR015943">
    <property type="entry name" value="WD40/YVTN_repeat-like_dom_sf"/>
</dbReference>
<reference evidence="3 4" key="1">
    <citation type="submission" date="2019-02" db="EMBL/GenBank/DDBJ databases">
        <title>Deep-cultivation of Planctomycetes and their phenomic and genomic characterization uncovers novel biology.</title>
        <authorList>
            <person name="Wiegand S."/>
            <person name="Jogler M."/>
            <person name="Boedeker C."/>
            <person name="Pinto D."/>
            <person name="Vollmers J."/>
            <person name="Rivas-Marin E."/>
            <person name="Kohn T."/>
            <person name="Peeters S.H."/>
            <person name="Heuer A."/>
            <person name="Rast P."/>
            <person name="Oberbeckmann S."/>
            <person name="Bunk B."/>
            <person name="Jeske O."/>
            <person name="Meyerdierks A."/>
            <person name="Storesund J.E."/>
            <person name="Kallscheuer N."/>
            <person name="Luecker S."/>
            <person name="Lage O.M."/>
            <person name="Pohl T."/>
            <person name="Merkel B.J."/>
            <person name="Hornburger P."/>
            <person name="Mueller R.-W."/>
            <person name="Bruemmer F."/>
            <person name="Labrenz M."/>
            <person name="Spormann A.M."/>
            <person name="Op den Camp H."/>
            <person name="Overmann J."/>
            <person name="Amann R."/>
            <person name="Jetten M.S.M."/>
            <person name="Mascher T."/>
            <person name="Medema M.H."/>
            <person name="Devos D.P."/>
            <person name="Kaster A.-K."/>
            <person name="Ovreas L."/>
            <person name="Rohde M."/>
            <person name="Galperin M.Y."/>
            <person name="Jogler C."/>
        </authorList>
    </citation>
    <scope>NUCLEOTIDE SEQUENCE [LARGE SCALE GENOMIC DNA]</scope>
    <source>
        <strain evidence="3 4">ETA_A8</strain>
    </source>
</reference>
<evidence type="ECO:0000313" key="3">
    <source>
        <dbReference type="EMBL" id="QDU27896.1"/>
    </source>
</evidence>
<dbReference type="AlphaFoldDB" id="A0A517YCC7"/>
<dbReference type="PANTHER" id="PTHR34512">
    <property type="entry name" value="CELL SURFACE PROTEIN"/>
    <property type="match status" value="1"/>
</dbReference>
<proteinExistence type="predicted"/>
<evidence type="ECO:0000256" key="1">
    <source>
        <dbReference type="SAM" id="SignalP"/>
    </source>
</evidence>
<feature type="chain" id="PRO_5022062326" evidence="1">
    <location>
        <begin position="22"/>
        <end position="407"/>
    </location>
</feature>
<dbReference type="PANTHER" id="PTHR34512:SF30">
    <property type="entry name" value="OUTER MEMBRANE PROTEIN ASSEMBLY FACTOR BAMB"/>
    <property type="match status" value="1"/>
</dbReference>
<dbReference type="Gene3D" id="2.130.10.10">
    <property type="entry name" value="YVTN repeat-like/Quinoprotein amine dehydrogenase"/>
    <property type="match status" value="2"/>
</dbReference>
<accession>A0A517YCC7</accession>
<dbReference type="Pfam" id="PF13360">
    <property type="entry name" value="PQQ_2"/>
    <property type="match status" value="1"/>
</dbReference>
<keyword evidence="4" id="KW-1185">Reference proteome</keyword>
<evidence type="ECO:0000259" key="2">
    <source>
        <dbReference type="Pfam" id="PF13360"/>
    </source>
</evidence>
<dbReference type="SUPFAM" id="SSF50998">
    <property type="entry name" value="Quinoprotein alcohol dehydrogenase-like"/>
    <property type="match status" value="1"/>
</dbReference>
<feature type="domain" description="Pyrrolo-quinoline quinone repeat" evidence="2">
    <location>
        <begin position="84"/>
        <end position="329"/>
    </location>
</feature>
<keyword evidence="1" id="KW-0732">Signal</keyword>
<dbReference type="InterPro" id="IPR002372">
    <property type="entry name" value="PQQ_rpt_dom"/>
</dbReference>
<dbReference type="OrthoDB" id="244732at2"/>